<name>A0AAE1A9Y9_9GAST</name>
<evidence type="ECO:0000313" key="2">
    <source>
        <dbReference type="Proteomes" id="UP001283361"/>
    </source>
</evidence>
<dbReference type="EMBL" id="JAWDGP010002436">
    <property type="protein sequence ID" value="KAK3783176.1"/>
    <property type="molecule type" value="Genomic_DNA"/>
</dbReference>
<accession>A0AAE1A9Y9</accession>
<organism evidence="1 2">
    <name type="scientific">Elysia crispata</name>
    <name type="common">lettuce slug</name>
    <dbReference type="NCBI Taxonomy" id="231223"/>
    <lineage>
        <taxon>Eukaryota</taxon>
        <taxon>Metazoa</taxon>
        <taxon>Spiralia</taxon>
        <taxon>Lophotrochozoa</taxon>
        <taxon>Mollusca</taxon>
        <taxon>Gastropoda</taxon>
        <taxon>Heterobranchia</taxon>
        <taxon>Euthyneura</taxon>
        <taxon>Panpulmonata</taxon>
        <taxon>Sacoglossa</taxon>
        <taxon>Placobranchoidea</taxon>
        <taxon>Plakobranchidae</taxon>
        <taxon>Elysia</taxon>
    </lineage>
</organism>
<sequence length="123" mass="14015">MWKPLHISMVPISMRGCNVGTTADIFGTNIHVRVQCRNQCRSLSKLSQHKARVVAMSTMAARGDSEIRVCQETVRFVSVRRQRGASEIRVCQETVRFVYVTLSGDSEIRVCQETVRFVSVRRQ</sequence>
<dbReference type="Proteomes" id="UP001283361">
    <property type="component" value="Unassembled WGS sequence"/>
</dbReference>
<gene>
    <name evidence="1" type="ORF">RRG08_046970</name>
</gene>
<protein>
    <submittedName>
        <fullName evidence="1">Uncharacterized protein</fullName>
    </submittedName>
</protein>
<reference evidence="1" key="1">
    <citation type="journal article" date="2023" name="G3 (Bethesda)">
        <title>A reference genome for the long-term kleptoplast-retaining sea slug Elysia crispata morphotype clarki.</title>
        <authorList>
            <person name="Eastman K.E."/>
            <person name="Pendleton A.L."/>
            <person name="Shaikh M.A."/>
            <person name="Suttiyut T."/>
            <person name="Ogas R."/>
            <person name="Tomko P."/>
            <person name="Gavelis G."/>
            <person name="Widhalm J.R."/>
            <person name="Wisecaver J.H."/>
        </authorList>
    </citation>
    <scope>NUCLEOTIDE SEQUENCE</scope>
    <source>
        <strain evidence="1">ECLA1</strain>
    </source>
</reference>
<comment type="caution">
    <text evidence="1">The sequence shown here is derived from an EMBL/GenBank/DDBJ whole genome shotgun (WGS) entry which is preliminary data.</text>
</comment>
<evidence type="ECO:0000313" key="1">
    <source>
        <dbReference type="EMBL" id="KAK3783176.1"/>
    </source>
</evidence>
<keyword evidence="2" id="KW-1185">Reference proteome</keyword>
<dbReference type="AlphaFoldDB" id="A0AAE1A9Y9"/>
<proteinExistence type="predicted"/>